<feature type="transmembrane region" description="Helical" evidence="18">
    <location>
        <begin position="188"/>
        <end position="217"/>
    </location>
</feature>
<organism evidence="20 21">
    <name type="scientific">Sphingobium scionense</name>
    <dbReference type="NCBI Taxonomy" id="1404341"/>
    <lineage>
        <taxon>Bacteria</taxon>
        <taxon>Pseudomonadati</taxon>
        <taxon>Pseudomonadota</taxon>
        <taxon>Alphaproteobacteria</taxon>
        <taxon>Sphingomonadales</taxon>
        <taxon>Sphingomonadaceae</taxon>
        <taxon>Sphingobium</taxon>
    </lineage>
</organism>
<dbReference type="Proteomes" id="UP000590524">
    <property type="component" value="Unassembled WGS sequence"/>
</dbReference>
<evidence type="ECO:0000256" key="5">
    <source>
        <dbReference type="ARBA" id="ARBA00022617"/>
    </source>
</evidence>
<dbReference type="InterPro" id="IPR051936">
    <property type="entry name" value="Heme-iron_electron_transfer"/>
</dbReference>
<proteinExistence type="predicted"/>
<dbReference type="GO" id="GO:0042128">
    <property type="term" value="P:nitrate assimilation"/>
    <property type="evidence" value="ECO:0007669"/>
    <property type="project" value="UniProtKB-KW"/>
</dbReference>
<feature type="binding site" description="axial binding residue" evidence="16">
    <location>
        <position position="189"/>
    </location>
    <ligand>
        <name>heme b</name>
        <dbReference type="ChEBI" id="CHEBI:60344"/>
        <label>1</label>
    </ligand>
    <ligandPart>
        <name>Fe</name>
        <dbReference type="ChEBI" id="CHEBI:18248"/>
    </ligandPart>
</feature>
<evidence type="ECO:0000256" key="18">
    <source>
        <dbReference type="SAM" id="Phobius"/>
    </source>
</evidence>
<dbReference type="PANTHER" id="PTHR30598">
    <property type="entry name" value="NITRATE REDUCTASE PRIVATE CHAPERONE, REDOX ENZYME MATURATION PROTEIN REMP FAMILY"/>
    <property type="match status" value="1"/>
</dbReference>
<sequence length="265" mass="29630">MQEMIHQLAFGWYPYFAVTVLVVGSILRFDADQFSWRSQSSQFLRRKQMVLGSNLFHMGVLILLGGHFVGLLTPVTVIDRLGISHSFKQIAAMSVGGVAGIMGFIGCSLLLHRRLFDPRIRRSSSWGDILVLVMIWCQFLLGISTTFWTVQHLEGDEMLKFMGWAQGLETLNPGAADLLIDVPLVYKLHIVLGLTLFVITPFTRLVHVFSAPIWYIFRPGFQIVRRRGRRAAQDYSRTQGQAGGAPSYGGPTVLRQMAESGQEGA</sequence>
<keyword evidence="10 20" id="KW-0560">Oxidoreductase</keyword>
<comment type="subunit">
    <text evidence="15">Dimer of heterotrimers each composed of an alpha, a beta and a gamma chain. Alpha and beta are catalytic chains; gamma chains are involved in binding the enzyme complex to the cytoplasmic membrane.</text>
</comment>
<dbReference type="GO" id="GO:0020037">
    <property type="term" value="F:heme binding"/>
    <property type="evidence" value="ECO:0007669"/>
    <property type="project" value="TreeGrafter"/>
</dbReference>
<dbReference type="GO" id="GO:0019645">
    <property type="term" value="P:anaerobic electron transport chain"/>
    <property type="evidence" value="ECO:0007669"/>
    <property type="project" value="TreeGrafter"/>
</dbReference>
<keyword evidence="12" id="KW-0534">Nitrate assimilation</keyword>
<keyword evidence="11 16" id="KW-0408">Iron</keyword>
<dbReference type="InterPro" id="IPR036197">
    <property type="entry name" value="NarG-like_sf"/>
</dbReference>
<dbReference type="NCBIfam" id="TIGR00351">
    <property type="entry name" value="narI"/>
    <property type="match status" value="1"/>
</dbReference>
<dbReference type="InterPro" id="IPR023234">
    <property type="entry name" value="NarG-like_domain"/>
</dbReference>
<gene>
    <name evidence="20" type="ORF">GGQ90_003515</name>
</gene>
<evidence type="ECO:0000256" key="4">
    <source>
        <dbReference type="ARBA" id="ARBA00022475"/>
    </source>
</evidence>
<dbReference type="GO" id="GO:0005886">
    <property type="term" value="C:plasma membrane"/>
    <property type="evidence" value="ECO:0007669"/>
    <property type="project" value="UniProtKB-SubCell"/>
</dbReference>
<feature type="binding site" description="axial binding residue" evidence="16">
    <location>
        <position position="207"/>
    </location>
    <ligand>
        <name>heme b</name>
        <dbReference type="ChEBI" id="CHEBI:60344"/>
        <label>1</label>
    </ligand>
    <ligandPart>
        <name>Fe</name>
        <dbReference type="ChEBI" id="CHEBI:18248"/>
    </ligandPart>
</feature>
<dbReference type="GO" id="GO:0009055">
    <property type="term" value="F:electron transfer activity"/>
    <property type="evidence" value="ECO:0007669"/>
    <property type="project" value="TreeGrafter"/>
</dbReference>
<evidence type="ECO:0000313" key="21">
    <source>
        <dbReference type="Proteomes" id="UP000590524"/>
    </source>
</evidence>
<evidence type="ECO:0000256" key="8">
    <source>
        <dbReference type="ARBA" id="ARBA00022982"/>
    </source>
</evidence>
<feature type="region of interest" description="Disordered" evidence="17">
    <location>
        <begin position="235"/>
        <end position="265"/>
    </location>
</feature>
<evidence type="ECO:0000256" key="15">
    <source>
        <dbReference type="ARBA" id="ARBA00063882"/>
    </source>
</evidence>
<keyword evidence="13 18" id="KW-0472">Membrane</keyword>
<reference evidence="20 21" key="1">
    <citation type="submission" date="2020-08" db="EMBL/GenBank/DDBJ databases">
        <title>Genomic Encyclopedia of Type Strains, Phase IV (KMG-IV): sequencing the most valuable type-strain genomes for metagenomic binning, comparative biology and taxonomic classification.</title>
        <authorList>
            <person name="Goeker M."/>
        </authorList>
    </citation>
    <scope>NUCLEOTIDE SEQUENCE [LARGE SCALE GENOMIC DNA]</scope>
    <source>
        <strain evidence="20 21">DSM 19371</strain>
    </source>
</reference>
<evidence type="ECO:0000256" key="9">
    <source>
        <dbReference type="ARBA" id="ARBA00022989"/>
    </source>
</evidence>
<dbReference type="InterPro" id="IPR003816">
    <property type="entry name" value="Nitrate_red_gam"/>
</dbReference>
<keyword evidence="4" id="KW-1003">Cell membrane</keyword>
<dbReference type="Gene3D" id="1.20.950.20">
    <property type="entry name" value="Transmembrane di-heme cytochromes, Chain C"/>
    <property type="match status" value="1"/>
</dbReference>
<dbReference type="EC" id="1.7.5.1" evidence="2"/>
<dbReference type="PANTHER" id="PTHR30598:SF3">
    <property type="entry name" value="RESPIRATORY NITRATE REDUCTASE 1 GAMMA CHAIN"/>
    <property type="match status" value="1"/>
</dbReference>
<keyword evidence="7" id="KW-0479">Metal-binding</keyword>
<feature type="domain" description="NarG-like" evidence="19">
    <location>
        <begin position="7"/>
        <end position="227"/>
    </location>
</feature>
<evidence type="ECO:0000259" key="19">
    <source>
        <dbReference type="Pfam" id="PF02665"/>
    </source>
</evidence>
<keyword evidence="5 16" id="KW-0349">Heme</keyword>
<accession>A0A7W6LU33</accession>
<protein>
    <recommendedName>
        <fullName evidence="2">nitrate reductase (quinone)</fullName>
        <ecNumber evidence="2">1.7.5.1</ecNumber>
    </recommendedName>
</protein>
<evidence type="ECO:0000256" key="3">
    <source>
        <dbReference type="ARBA" id="ARBA00022448"/>
    </source>
</evidence>
<evidence type="ECO:0000256" key="16">
    <source>
        <dbReference type="PIRSR" id="PIRSR603816-1"/>
    </source>
</evidence>
<evidence type="ECO:0000256" key="7">
    <source>
        <dbReference type="ARBA" id="ARBA00022723"/>
    </source>
</evidence>
<evidence type="ECO:0000256" key="11">
    <source>
        <dbReference type="ARBA" id="ARBA00023004"/>
    </source>
</evidence>
<evidence type="ECO:0000256" key="12">
    <source>
        <dbReference type="ARBA" id="ARBA00023063"/>
    </source>
</evidence>
<feature type="binding site" description="axial binding residue" evidence="16">
    <location>
        <position position="67"/>
    </location>
    <ligand>
        <name>heme b</name>
        <dbReference type="ChEBI" id="CHEBI:60344"/>
        <label>1</label>
    </ligand>
    <ligandPart>
        <name>Fe</name>
        <dbReference type="ChEBI" id="CHEBI:18248"/>
    </ligandPart>
</feature>
<feature type="transmembrane region" description="Helical" evidence="18">
    <location>
        <begin position="90"/>
        <end position="111"/>
    </location>
</feature>
<feature type="transmembrane region" description="Helical" evidence="18">
    <location>
        <begin position="131"/>
        <end position="150"/>
    </location>
</feature>
<evidence type="ECO:0000256" key="1">
    <source>
        <dbReference type="ARBA" id="ARBA00004651"/>
    </source>
</evidence>
<dbReference type="GO" id="GO:0046872">
    <property type="term" value="F:metal ion binding"/>
    <property type="evidence" value="ECO:0007669"/>
    <property type="project" value="UniProtKB-KW"/>
</dbReference>
<dbReference type="SUPFAM" id="SSF103501">
    <property type="entry name" value="Respiratory nitrate reductase 1 gamma chain"/>
    <property type="match status" value="1"/>
</dbReference>
<dbReference type="GO" id="GO:0009325">
    <property type="term" value="C:nitrate reductase complex"/>
    <property type="evidence" value="ECO:0007669"/>
    <property type="project" value="InterPro"/>
</dbReference>
<comment type="caution">
    <text evidence="20">The sequence shown here is derived from an EMBL/GenBank/DDBJ whole genome shotgun (WGS) entry which is preliminary data.</text>
</comment>
<name>A0A7W6LU33_9SPHN</name>
<dbReference type="RefSeq" id="WP_188083224.1">
    <property type="nucleotide sequence ID" value="NZ_JACIEU010000014.1"/>
</dbReference>
<feature type="binding site" description="axial binding residue" evidence="16">
    <location>
        <position position="57"/>
    </location>
    <ligand>
        <name>heme b</name>
        <dbReference type="ChEBI" id="CHEBI:60344"/>
        <label>1</label>
    </ligand>
    <ligandPart>
        <name>Fe</name>
        <dbReference type="ChEBI" id="CHEBI:18248"/>
    </ligandPart>
</feature>
<keyword evidence="3" id="KW-0813">Transport</keyword>
<keyword evidence="21" id="KW-1185">Reference proteome</keyword>
<keyword evidence="8" id="KW-0249">Electron transport</keyword>
<evidence type="ECO:0000256" key="13">
    <source>
        <dbReference type="ARBA" id="ARBA00023136"/>
    </source>
</evidence>
<feature type="transmembrane region" description="Helical" evidence="18">
    <location>
        <begin position="50"/>
        <end position="70"/>
    </location>
</feature>
<keyword evidence="9 18" id="KW-1133">Transmembrane helix</keyword>
<evidence type="ECO:0000256" key="6">
    <source>
        <dbReference type="ARBA" id="ARBA00022692"/>
    </source>
</evidence>
<dbReference type="GO" id="GO:0160182">
    <property type="term" value="F:nitrate reductase (quinone) activity"/>
    <property type="evidence" value="ECO:0007669"/>
    <property type="project" value="UniProtKB-EC"/>
</dbReference>
<evidence type="ECO:0000313" key="20">
    <source>
        <dbReference type="EMBL" id="MBB4149723.1"/>
    </source>
</evidence>
<dbReference type="FunFam" id="1.20.950.20:FF:000001">
    <property type="entry name" value="Respiratory nitrate reductase subunit gamma"/>
    <property type="match status" value="1"/>
</dbReference>
<keyword evidence="6 18" id="KW-0812">Transmembrane</keyword>
<feature type="transmembrane region" description="Helical" evidence="18">
    <location>
        <begin position="12"/>
        <end position="29"/>
    </location>
</feature>
<dbReference type="EMBL" id="JACIEU010000014">
    <property type="protein sequence ID" value="MBB4149723.1"/>
    <property type="molecule type" value="Genomic_DNA"/>
</dbReference>
<comment type="subcellular location">
    <subcellularLocation>
        <location evidence="1">Cell membrane</location>
        <topology evidence="1">Multi-pass membrane protein</topology>
    </subcellularLocation>
</comment>
<evidence type="ECO:0000256" key="2">
    <source>
        <dbReference type="ARBA" id="ARBA00012500"/>
    </source>
</evidence>
<evidence type="ECO:0000256" key="14">
    <source>
        <dbReference type="ARBA" id="ARBA00048294"/>
    </source>
</evidence>
<dbReference type="Pfam" id="PF02665">
    <property type="entry name" value="Nitrate_red_gam"/>
    <property type="match status" value="1"/>
</dbReference>
<evidence type="ECO:0000256" key="17">
    <source>
        <dbReference type="SAM" id="MobiDB-lite"/>
    </source>
</evidence>
<dbReference type="AlphaFoldDB" id="A0A7W6LU33"/>
<evidence type="ECO:0000256" key="10">
    <source>
        <dbReference type="ARBA" id="ARBA00023002"/>
    </source>
</evidence>
<comment type="catalytic activity">
    <reaction evidence="14">
        <text>nitrate + a quinol = a quinone + nitrite + H2O</text>
        <dbReference type="Rhea" id="RHEA:56144"/>
        <dbReference type="ChEBI" id="CHEBI:15377"/>
        <dbReference type="ChEBI" id="CHEBI:16301"/>
        <dbReference type="ChEBI" id="CHEBI:17632"/>
        <dbReference type="ChEBI" id="CHEBI:24646"/>
        <dbReference type="ChEBI" id="CHEBI:132124"/>
        <dbReference type="EC" id="1.7.5.1"/>
    </reaction>
</comment>